<comment type="pathway">
    <text evidence="3">Protein modification; protein glycosylation.</text>
</comment>
<evidence type="ECO:0000256" key="14">
    <source>
        <dbReference type="ARBA" id="ARBA00023180"/>
    </source>
</evidence>
<keyword evidence="11" id="KW-0333">Golgi apparatus</keyword>
<comment type="subcellular location">
    <subcellularLocation>
        <location evidence="2">Golgi apparatus membrane</location>
        <topology evidence="2">Single-pass type II membrane protein</topology>
    </subcellularLocation>
</comment>
<dbReference type="PANTHER" id="PTHR11742">
    <property type="entry name" value="MANNOSYL-OLIGOSACCHARIDE ALPHA-1,2-MANNOSIDASE-RELATED"/>
    <property type="match status" value="1"/>
</dbReference>
<keyword evidence="8 19" id="KW-0106">Calcium</keyword>
<dbReference type="SUPFAM" id="SSF48225">
    <property type="entry name" value="Seven-hairpin glycosidases"/>
    <property type="match status" value="1"/>
</dbReference>
<keyword evidence="5" id="KW-0812">Transmembrane</keyword>
<evidence type="ECO:0000256" key="11">
    <source>
        <dbReference type="ARBA" id="ARBA00023034"/>
    </source>
</evidence>
<dbReference type="InterPro" id="IPR050749">
    <property type="entry name" value="Glycosyl_Hydrolase_47"/>
</dbReference>
<evidence type="ECO:0000256" key="20">
    <source>
        <dbReference type="PIRSR" id="PIRSR601382-3"/>
    </source>
</evidence>
<comment type="similarity">
    <text evidence="4 21">Belongs to the glycosyl hydrolase 47 family.</text>
</comment>
<keyword evidence="25" id="KW-1185">Reference proteome</keyword>
<dbReference type="AlphaFoldDB" id="A0A151Z826"/>
<dbReference type="FunFam" id="1.50.10.10:FF:000017">
    <property type="entry name" value="alpha-1,2-Mannosidase"/>
    <property type="match status" value="1"/>
</dbReference>
<dbReference type="InParanoid" id="A0A151Z826"/>
<keyword evidence="6 19" id="KW-0479">Metal-binding</keyword>
<evidence type="ECO:0000256" key="1">
    <source>
        <dbReference type="ARBA" id="ARBA00001913"/>
    </source>
</evidence>
<evidence type="ECO:0000256" key="5">
    <source>
        <dbReference type="ARBA" id="ARBA00022692"/>
    </source>
</evidence>
<evidence type="ECO:0000256" key="15">
    <source>
        <dbReference type="ARBA" id="ARBA00023295"/>
    </source>
</evidence>
<accession>A0A151Z826</accession>
<feature type="compositionally biased region" description="Low complexity" evidence="22">
    <location>
        <begin position="54"/>
        <end position="65"/>
    </location>
</feature>
<keyword evidence="12" id="KW-0472">Membrane</keyword>
<keyword evidence="7 21" id="KW-0378">Hydrolase</keyword>
<feature type="region of interest" description="Disordered" evidence="22">
    <location>
        <begin position="51"/>
        <end position="78"/>
    </location>
</feature>
<dbReference type="GO" id="GO:0004571">
    <property type="term" value="F:mannosyl-oligosaccharide 1,2-alpha-mannosidase activity"/>
    <property type="evidence" value="ECO:0007669"/>
    <property type="project" value="UniProtKB-EC"/>
</dbReference>
<evidence type="ECO:0000256" key="13">
    <source>
        <dbReference type="ARBA" id="ARBA00023157"/>
    </source>
</evidence>
<gene>
    <name evidence="24" type="ORF">DLAC_08682</name>
</gene>
<dbReference type="STRING" id="361077.A0A151Z826"/>
<feature type="signal peptide" evidence="23">
    <location>
        <begin position="1"/>
        <end position="22"/>
    </location>
</feature>
<feature type="active site" evidence="18">
    <location>
        <position position="483"/>
    </location>
</feature>
<dbReference type="InterPro" id="IPR001382">
    <property type="entry name" value="Glyco_hydro_47"/>
</dbReference>
<dbReference type="FunCoup" id="A0A151Z826">
    <property type="interactions" value="444"/>
</dbReference>
<evidence type="ECO:0000256" key="12">
    <source>
        <dbReference type="ARBA" id="ARBA00023136"/>
    </source>
</evidence>
<reference evidence="24 25" key="1">
    <citation type="submission" date="2015-12" db="EMBL/GenBank/DDBJ databases">
        <title>Dictyostelia acquired genes for synthesis and detection of signals that induce cell-type specialization by lateral gene transfer from prokaryotes.</title>
        <authorList>
            <person name="Gloeckner G."/>
            <person name="Schaap P."/>
        </authorList>
    </citation>
    <scope>NUCLEOTIDE SEQUENCE [LARGE SCALE GENOMIC DNA]</scope>
    <source>
        <strain evidence="24 25">TK</strain>
    </source>
</reference>
<evidence type="ECO:0000256" key="16">
    <source>
        <dbReference type="ARBA" id="ARBA00047669"/>
    </source>
</evidence>
<evidence type="ECO:0000256" key="22">
    <source>
        <dbReference type="SAM" id="MobiDB-lite"/>
    </source>
</evidence>
<feature type="active site" evidence="18">
    <location>
        <position position="345"/>
    </location>
</feature>
<dbReference type="Proteomes" id="UP000076078">
    <property type="component" value="Unassembled WGS sequence"/>
</dbReference>
<feature type="active site" description="Proton donor" evidence="18">
    <location>
        <position position="457"/>
    </location>
</feature>
<dbReference type="GO" id="GO:0005975">
    <property type="term" value="P:carbohydrate metabolic process"/>
    <property type="evidence" value="ECO:0007669"/>
    <property type="project" value="InterPro"/>
</dbReference>
<evidence type="ECO:0000256" key="9">
    <source>
        <dbReference type="ARBA" id="ARBA00022968"/>
    </source>
</evidence>
<evidence type="ECO:0000256" key="21">
    <source>
        <dbReference type="RuleBase" id="RU361193"/>
    </source>
</evidence>
<evidence type="ECO:0000256" key="6">
    <source>
        <dbReference type="ARBA" id="ARBA00022723"/>
    </source>
</evidence>
<keyword evidence="14" id="KW-0325">Glycoprotein</keyword>
<keyword evidence="13 20" id="KW-1015">Disulfide bond</keyword>
<organism evidence="24 25">
    <name type="scientific">Tieghemostelium lacteum</name>
    <name type="common">Slime mold</name>
    <name type="synonym">Dictyostelium lacteum</name>
    <dbReference type="NCBI Taxonomy" id="361077"/>
    <lineage>
        <taxon>Eukaryota</taxon>
        <taxon>Amoebozoa</taxon>
        <taxon>Evosea</taxon>
        <taxon>Eumycetozoa</taxon>
        <taxon>Dictyostelia</taxon>
        <taxon>Dictyosteliales</taxon>
        <taxon>Raperosteliaceae</taxon>
        <taxon>Tieghemostelium</taxon>
    </lineage>
</organism>
<proteinExistence type="inferred from homology"/>
<feature type="chain" id="PRO_5007592955" description="alpha-1,2-Mannosidase" evidence="23">
    <location>
        <begin position="23"/>
        <end position="580"/>
    </location>
</feature>
<dbReference type="InterPro" id="IPR036026">
    <property type="entry name" value="Seven-hairpin_glycosidases"/>
</dbReference>
<feature type="active site" description="Proton donor" evidence="18">
    <location>
        <position position="214"/>
    </location>
</feature>
<dbReference type="GO" id="GO:0005783">
    <property type="term" value="C:endoplasmic reticulum"/>
    <property type="evidence" value="ECO:0007669"/>
    <property type="project" value="TreeGrafter"/>
</dbReference>
<dbReference type="EC" id="3.2.1.-" evidence="21"/>
<feature type="disulfide bond" evidence="20">
    <location>
        <begin position="408"/>
        <end position="443"/>
    </location>
</feature>
<evidence type="ECO:0000313" key="24">
    <source>
        <dbReference type="EMBL" id="KYQ90097.1"/>
    </source>
</evidence>
<dbReference type="InterPro" id="IPR012341">
    <property type="entry name" value="6hp_glycosidase-like_sf"/>
</dbReference>
<keyword evidence="23" id="KW-0732">Signal</keyword>
<evidence type="ECO:0000313" key="25">
    <source>
        <dbReference type="Proteomes" id="UP000076078"/>
    </source>
</evidence>
<comment type="cofactor">
    <cofactor evidence="1 19">
        <name>Ca(2+)</name>
        <dbReference type="ChEBI" id="CHEBI:29108"/>
    </cofactor>
</comment>
<comment type="catalytic activity">
    <reaction evidence="17">
        <text>N(4)-(alpha-D-Man-(1-&gt;2)-alpha-D-Man-(1-&gt;2)-alpha-D-Man-(1-&gt;3)-[alpha-D-Man-(1-&gt;2)-alpha-D-Man-(1-&gt;3)-[alpha-D-Man-(1-&gt;2)-alpha-D-Man-(1-&gt;6)]-alpha-D-Man-(1-&gt;6)]-beta-D-Man-(1-&gt;4)-beta-D-GlcNAc-(1-&gt;4)-beta-D-GlcNAc)-L-asparaginyl-[protein] (N-glucan mannose isomer 9A1,2,3B1,2,3) + 4 H2O = N(4)-(alpha-D-Man-(1-&gt;3)-[alpha-D-Man-(1-&gt;3)-[alpha-D-Man-(1-&gt;6)]-alpha-D-Man-(1-&gt;6)]-beta-D-Man-(1-&gt;4)-beta-D-GlcNAc-(1-&gt;4)-beta-D-GlcNAc)-L-asparaginyl-[protein] (N-glucan mannose isomer 5A1,2) + 4 beta-D-mannose</text>
        <dbReference type="Rhea" id="RHEA:56008"/>
        <dbReference type="Rhea" id="RHEA-COMP:14356"/>
        <dbReference type="Rhea" id="RHEA-COMP:14367"/>
        <dbReference type="ChEBI" id="CHEBI:15377"/>
        <dbReference type="ChEBI" id="CHEBI:28563"/>
        <dbReference type="ChEBI" id="CHEBI:59087"/>
        <dbReference type="ChEBI" id="CHEBI:139493"/>
        <dbReference type="EC" id="3.2.1.113"/>
    </reaction>
</comment>
<evidence type="ECO:0000256" key="8">
    <source>
        <dbReference type="ARBA" id="ARBA00022837"/>
    </source>
</evidence>
<dbReference type="PANTHER" id="PTHR11742:SF6">
    <property type="entry name" value="MANNOSYL-OLIGOSACCHARIDE ALPHA-1,2-MANNOSIDASE IA-RELATED"/>
    <property type="match status" value="1"/>
</dbReference>
<protein>
    <recommendedName>
        <fullName evidence="21">alpha-1,2-Mannosidase</fullName>
        <ecNumber evidence="21">3.2.1.-</ecNumber>
    </recommendedName>
</protein>
<dbReference type="Pfam" id="PF01532">
    <property type="entry name" value="Glyco_hydro_47"/>
    <property type="match status" value="1"/>
</dbReference>
<dbReference type="OMA" id="AAFKHSW"/>
<dbReference type="PRINTS" id="PR00747">
    <property type="entry name" value="GLYHDRLASE47"/>
</dbReference>
<dbReference type="GO" id="GO:0009100">
    <property type="term" value="P:glycoprotein metabolic process"/>
    <property type="evidence" value="ECO:0007669"/>
    <property type="project" value="UniProtKB-ARBA"/>
</dbReference>
<evidence type="ECO:0000256" key="17">
    <source>
        <dbReference type="ARBA" id="ARBA00048605"/>
    </source>
</evidence>
<evidence type="ECO:0000256" key="19">
    <source>
        <dbReference type="PIRSR" id="PIRSR601382-2"/>
    </source>
</evidence>
<dbReference type="GO" id="GO:0000139">
    <property type="term" value="C:Golgi membrane"/>
    <property type="evidence" value="ECO:0007669"/>
    <property type="project" value="UniProtKB-SubCell"/>
</dbReference>
<dbReference type="EMBL" id="LODT01000037">
    <property type="protein sequence ID" value="KYQ90097.1"/>
    <property type="molecule type" value="Genomic_DNA"/>
</dbReference>
<dbReference type="OrthoDB" id="30822at2759"/>
<evidence type="ECO:0000256" key="7">
    <source>
        <dbReference type="ARBA" id="ARBA00022801"/>
    </source>
</evidence>
<sequence length="580" mass="66131">MFSAIFIIGSITILNFDGGVKSDSNPIPKRWRNIKLDAGDNTEDVEKWVNPSVNDNNNNGNGDNNAVHGHGKDKFTPTLHKDTKTAAYGKNGVYYLSEKFADYEEDKNFKVGSLNQIDRIFNEQHIQNQQRRDAIRSGMKFAWDKYVEYAWGHDELRPLSKVGHDWFGLGLTIVDSIDTLYLMGLKDEYKKARDWIANELHQDKNSGHTISVFETNIRFLGGYLATYEMTGDEMFLEKAKEMGHILLKAFVQIFPRTSLNIGSSYSSIPSWTGGCVILSEFGTMFLEFEHLARLTGDKVFYEKSRAMLDHLDNMHKKTPGLYPIYVAEDGSRFCNDQISLGAMGDSFYEYLIKMWIYYDKQEDQWQRMYMESTDSVIKHMYKVSGKGHGYIPNYSNGRSNTNQEHLTCFAGGMFALGAAHNITGNETLNRIHFHIGKEVTKSCAESYIRTGSGLGPEVFGFDSEGEITANGYGAVPWYILRPETAESLFILFRLTGDTLYQDYGWKMWEAIEKHCRVEGGYAGVKDVNTGQQKDDLQQSFFMAETFKYLYLLFSDSSVIPLDKYVFNTEAHPIPVQKAHK</sequence>
<feature type="binding site" evidence="19">
    <location>
        <position position="568"/>
    </location>
    <ligand>
        <name>Ca(2+)</name>
        <dbReference type="ChEBI" id="CHEBI:29108"/>
    </ligand>
</feature>
<evidence type="ECO:0000256" key="23">
    <source>
        <dbReference type="SAM" id="SignalP"/>
    </source>
</evidence>
<evidence type="ECO:0000256" key="10">
    <source>
        <dbReference type="ARBA" id="ARBA00022989"/>
    </source>
</evidence>
<name>A0A151Z826_TIELA</name>
<evidence type="ECO:0000256" key="3">
    <source>
        <dbReference type="ARBA" id="ARBA00004922"/>
    </source>
</evidence>
<keyword evidence="9" id="KW-0735">Signal-anchor</keyword>
<comment type="caution">
    <text evidence="24">The sequence shown here is derived from an EMBL/GenBank/DDBJ whole genome shotgun (WGS) entry which is preliminary data.</text>
</comment>
<evidence type="ECO:0000256" key="2">
    <source>
        <dbReference type="ARBA" id="ARBA00004323"/>
    </source>
</evidence>
<keyword evidence="10" id="KW-1133">Transmembrane helix</keyword>
<evidence type="ECO:0000256" key="18">
    <source>
        <dbReference type="PIRSR" id="PIRSR601382-1"/>
    </source>
</evidence>
<keyword evidence="15 21" id="KW-0326">Glycosidase</keyword>
<evidence type="ECO:0000256" key="4">
    <source>
        <dbReference type="ARBA" id="ARBA00007658"/>
    </source>
</evidence>
<dbReference type="Gene3D" id="1.50.10.10">
    <property type="match status" value="1"/>
</dbReference>
<dbReference type="GO" id="GO:0005509">
    <property type="term" value="F:calcium ion binding"/>
    <property type="evidence" value="ECO:0007669"/>
    <property type="project" value="InterPro"/>
</dbReference>
<comment type="catalytic activity">
    <reaction evidence="16">
        <text>N(4)-(alpha-D-Man-(1-&gt;2)-alpha-D-Man-(1-&gt;2)-alpha-D-Man-(1-&gt;3)-[alpha-D-Man-(1-&gt;3)-[alpha-D-Man-(1-&gt;2)-alpha-D-Man-(1-&gt;6)]-alpha-D-Man-(1-&gt;6)]-beta-D-Man-(1-&gt;4)-beta-D-GlcNAc-(1-&gt;4)-beta-D-GlcNAc)-L-asparaginyl-[protein] (N-glucan mannose isomer 8A1,2,3B1,3) + 3 H2O = N(4)-(alpha-D-Man-(1-&gt;3)-[alpha-D-Man-(1-&gt;3)-[alpha-D-Man-(1-&gt;6)]-alpha-D-Man-(1-&gt;6)]-beta-D-Man-(1-&gt;4)-beta-D-GlcNAc-(1-&gt;4)-beta-D-GlcNAc)-L-asparaginyl-[protein] (N-glucan mannose isomer 5A1,2) + 3 beta-D-mannose</text>
        <dbReference type="Rhea" id="RHEA:56028"/>
        <dbReference type="Rhea" id="RHEA-COMP:14358"/>
        <dbReference type="Rhea" id="RHEA-COMP:14367"/>
        <dbReference type="ChEBI" id="CHEBI:15377"/>
        <dbReference type="ChEBI" id="CHEBI:28563"/>
        <dbReference type="ChEBI" id="CHEBI:59087"/>
        <dbReference type="ChEBI" id="CHEBI:60628"/>
        <dbReference type="EC" id="3.2.1.113"/>
    </reaction>
</comment>